<comment type="caution">
    <text evidence="2">The sequence shown here is derived from an EMBL/GenBank/DDBJ whole genome shotgun (WGS) entry which is preliminary data.</text>
</comment>
<organism evidence="2 3">
    <name type="scientific">Streptomyces tsukubensis</name>
    <dbReference type="NCBI Taxonomy" id="83656"/>
    <lineage>
        <taxon>Bacteria</taxon>
        <taxon>Bacillati</taxon>
        <taxon>Actinomycetota</taxon>
        <taxon>Actinomycetes</taxon>
        <taxon>Kitasatosporales</taxon>
        <taxon>Streptomycetaceae</taxon>
        <taxon>Streptomyces</taxon>
    </lineage>
</organism>
<protein>
    <submittedName>
        <fullName evidence="2">Uncharacterized protein</fullName>
    </submittedName>
</protein>
<name>A0A1V4AD61_9ACTN</name>
<gene>
    <name evidence="2" type="ORF">B1H18_07305</name>
</gene>
<feature type="region of interest" description="Disordered" evidence="1">
    <location>
        <begin position="37"/>
        <end position="59"/>
    </location>
</feature>
<evidence type="ECO:0000313" key="2">
    <source>
        <dbReference type="EMBL" id="OON81892.1"/>
    </source>
</evidence>
<evidence type="ECO:0000313" key="3">
    <source>
        <dbReference type="Proteomes" id="UP000190539"/>
    </source>
</evidence>
<sequence length="59" mass="6359">MPSVLSCSIVAASGQLRAVVRRWKTAQAQAGPRLYTCFDPETRGGEPSDLERGEPVLSI</sequence>
<evidence type="ECO:0000256" key="1">
    <source>
        <dbReference type="SAM" id="MobiDB-lite"/>
    </source>
</evidence>
<feature type="compositionally biased region" description="Basic and acidic residues" evidence="1">
    <location>
        <begin position="40"/>
        <end position="59"/>
    </location>
</feature>
<dbReference type="EMBL" id="MVFC01000003">
    <property type="protein sequence ID" value="OON81892.1"/>
    <property type="molecule type" value="Genomic_DNA"/>
</dbReference>
<proteinExistence type="predicted"/>
<dbReference type="Proteomes" id="UP000190539">
    <property type="component" value="Unassembled WGS sequence"/>
</dbReference>
<reference evidence="2 3" key="1">
    <citation type="submission" date="2017-02" db="EMBL/GenBank/DDBJ databases">
        <title>Draft Genome Sequence of Streptomyces tsukubaensis F601, a Producer of the immunosuppressant tacrolimus FK506.</title>
        <authorList>
            <person name="Zong G."/>
            <person name="Zhong C."/>
            <person name="Fu J."/>
            <person name="Qin R."/>
            <person name="Cao G."/>
        </authorList>
    </citation>
    <scope>NUCLEOTIDE SEQUENCE [LARGE SCALE GENOMIC DNA]</scope>
    <source>
        <strain evidence="2 3">F601</strain>
    </source>
</reference>
<accession>A0A1V4AD61</accession>
<keyword evidence="3" id="KW-1185">Reference proteome</keyword>
<dbReference type="AlphaFoldDB" id="A0A1V4AD61"/>